<evidence type="ECO:0000256" key="1">
    <source>
        <dbReference type="SAM" id="MobiDB-lite"/>
    </source>
</evidence>
<sequence length="179" mass="20421">MVITRSARNRRIQKALRAAASQLRIAKLLALGGDEDVEQARARDNEEIQEVPSEEFNAQSSTPAPQRAAAEECGEKTKKKGFFSKMPQLLKKKPTPKFDIFDNDQLGLACGFDEICKGLSTQERRAVEKEIFRLQGLLEKERDFLWHDLHAQRVIVHIRTKSGRSIIIKGRGWTSEYEQ</sequence>
<name>A0ABN7S1W1_OIKDI</name>
<reference evidence="2 3" key="1">
    <citation type="submission" date="2021-04" db="EMBL/GenBank/DDBJ databases">
        <authorList>
            <person name="Bliznina A."/>
        </authorList>
    </citation>
    <scope>NUCLEOTIDE SEQUENCE [LARGE SCALE GENOMIC DNA]</scope>
</reference>
<dbReference type="Proteomes" id="UP001158576">
    <property type="component" value="Chromosome PAR"/>
</dbReference>
<protein>
    <submittedName>
        <fullName evidence="2">Oidioi.mRNA.OKI2018_I69.PAR.g11530.t1.cds</fullName>
    </submittedName>
</protein>
<dbReference type="EMBL" id="OU015568">
    <property type="protein sequence ID" value="CAG5087377.1"/>
    <property type="molecule type" value="Genomic_DNA"/>
</dbReference>
<feature type="region of interest" description="Disordered" evidence="1">
    <location>
        <begin position="39"/>
        <end position="79"/>
    </location>
</feature>
<accession>A0ABN7S1W1</accession>
<evidence type="ECO:0000313" key="2">
    <source>
        <dbReference type="EMBL" id="CAG5087377.1"/>
    </source>
</evidence>
<proteinExistence type="predicted"/>
<evidence type="ECO:0000313" key="3">
    <source>
        <dbReference type="Proteomes" id="UP001158576"/>
    </source>
</evidence>
<gene>
    <name evidence="2" type="ORF">OKIOD_LOCUS3088</name>
</gene>
<keyword evidence="3" id="KW-1185">Reference proteome</keyword>
<organism evidence="2 3">
    <name type="scientific">Oikopleura dioica</name>
    <name type="common">Tunicate</name>
    <dbReference type="NCBI Taxonomy" id="34765"/>
    <lineage>
        <taxon>Eukaryota</taxon>
        <taxon>Metazoa</taxon>
        <taxon>Chordata</taxon>
        <taxon>Tunicata</taxon>
        <taxon>Appendicularia</taxon>
        <taxon>Copelata</taxon>
        <taxon>Oikopleuridae</taxon>
        <taxon>Oikopleura</taxon>
    </lineage>
</organism>